<dbReference type="Proteomes" id="UP000324222">
    <property type="component" value="Unassembled WGS sequence"/>
</dbReference>
<dbReference type="OrthoDB" id="6338195at2759"/>
<protein>
    <submittedName>
        <fullName evidence="1">Uncharacterized protein</fullName>
    </submittedName>
</protein>
<accession>A0A5B7JV63</accession>
<sequence length="78" mass="8936">MNVCENEPDFGCNGFDFCNEQESGGITCFLTQDHYSDDGTHISDSLTCDHYSRDYYEGEDRNTYAHNKKTNYIYGPGE</sequence>
<organism evidence="1 2">
    <name type="scientific">Portunus trituberculatus</name>
    <name type="common">Swimming crab</name>
    <name type="synonym">Neptunus trituberculatus</name>
    <dbReference type="NCBI Taxonomy" id="210409"/>
    <lineage>
        <taxon>Eukaryota</taxon>
        <taxon>Metazoa</taxon>
        <taxon>Ecdysozoa</taxon>
        <taxon>Arthropoda</taxon>
        <taxon>Crustacea</taxon>
        <taxon>Multicrustacea</taxon>
        <taxon>Malacostraca</taxon>
        <taxon>Eumalacostraca</taxon>
        <taxon>Eucarida</taxon>
        <taxon>Decapoda</taxon>
        <taxon>Pleocyemata</taxon>
        <taxon>Brachyura</taxon>
        <taxon>Eubrachyura</taxon>
        <taxon>Portunoidea</taxon>
        <taxon>Portunidae</taxon>
        <taxon>Portuninae</taxon>
        <taxon>Portunus</taxon>
    </lineage>
</organism>
<dbReference type="AlphaFoldDB" id="A0A5B7JV63"/>
<proteinExistence type="predicted"/>
<keyword evidence="2" id="KW-1185">Reference proteome</keyword>
<evidence type="ECO:0000313" key="1">
    <source>
        <dbReference type="EMBL" id="MPC96244.1"/>
    </source>
</evidence>
<comment type="caution">
    <text evidence="1">The sequence shown here is derived from an EMBL/GenBank/DDBJ whole genome shotgun (WGS) entry which is preliminary data.</text>
</comment>
<evidence type="ECO:0000313" key="2">
    <source>
        <dbReference type="Proteomes" id="UP000324222"/>
    </source>
</evidence>
<dbReference type="Gene3D" id="3.50.4.10">
    <property type="entry name" value="Hepatocyte Growth Factor"/>
    <property type="match status" value="1"/>
</dbReference>
<name>A0A5B7JV63_PORTR</name>
<dbReference type="EMBL" id="VSRR010105164">
    <property type="protein sequence ID" value="MPC96244.1"/>
    <property type="molecule type" value="Genomic_DNA"/>
</dbReference>
<reference evidence="1 2" key="1">
    <citation type="submission" date="2019-05" db="EMBL/GenBank/DDBJ databases">
        <title>Another draft genome of Portunus trituberculatus and its Hox gene families provides insights of decapod evolution.</title>
        <authorList>
            <person name="Jeong J.-H."/>
            <person name="Song I."/>
            <person name="Kim S."/>
            <person name="Choi T."/>
            <person name="Kim D."/>
            <person name="Ryu S."/>
            <person name="Kim W."/>
        </authorList>
    </citation>
    <scope>NUCLEOTIDE SEQUENCE [LARGE SCALE GENOMIC DNA]</scope>
    <source>
        <tissue evidence="1">Muscle</tissue>
    </source>
</reference>
<gene>
    <name evidence="1" type="ORF">E2C01_091491</name>
</gene>